<comment type="caution">
    <text evidence="1">The sequence shown here is derived from an EMBL/GenBank/DDBJ whole genome shotgun (WGS) entry which is preliminary data.</text>
</comment>
<accession>A0A7J7C0Y8</accession>
<protein>
    <submittedName>
        <fullName evidence="1">Uncharacterized protein</fullName>
    </submittedName>
</protein>
<gene>
    <name evidence="1" type="ORF">HS088_TW22G01469</name>
</gene>
<dbReference type="Proteomes" id="UP000593562">
    <property type="component" value="Unassembled WGS sequence"/>
</dbReference>
<sequence length="107" mass="11769">MIIVGHGYNHTLLYGVGFSYATNSSFYEAVYDKRTGHYTVRLLFQPTEGEAAASYITTVALGDAESIFGVNIDSQIPTGRRTRCFGARLIGSMKSWPPPTGDKDDRN</sequence>
<keyword evidence="2" id="KW-1185">Reference proteome</keyword>
<proteinExistence type="predicted"/>
<evidence type="ECO:0000313" key="1">
    <source>
        <dbReference type="EMBL" id="KAF5727772.1"/>
    </source>
</evidence>
<dbReference type="InParanoid" id="A0A7J7C0Y8"/>
<dbReference type="EMBL" id="JAAARO010000022">
    <property type="protein sequence ID" value="KAF5727772.1"/>
    <property type="molecule type" value="Genomic_DNA"/>
</dbReference>
<organism evidence="1 2">
    <name type="scientific">Tripterygium wilfordii</name>
    <name type="common">Thunder God vine</name>
    <dbReference type="NCBI Taxonomy" id="458696"/>
    <lineage>
        <taxon>Eukaryota</taxon>
        <taxon>Viridiplantae</taxon>
        <taxon>Streptophyta</taxon>
        <taxon>Embryophyta</taxon>
        <taxon>Tracheophyta</taxon>
        <taxon>Spermatophyta</taxon>
        <taxon>Magnoliopsida</taxon>
        <taxon>eudicotyledons</taxon>
        <taxon>Gunneridae</taxon>
        <taxon>Pentapetalae</taxon>
        <taxon>rosids</taxon>
        <taxon>fabids</taxon>
        <taxon>Celastrales</taxon>
        <taxon>Celastraceae</taxon>
        <taxon>Tripterygium</taxon>
    </lineage>
</organism>
<name>A0A7J7C0Y8_TRIWF</name>
<dbReference type="AlphaFoldDB" id="A0A7J7C0Y8"/>
<reference evidence="1 2" key="1">
    <citation type="journal article" date="2020" name="Nat. Commun.">
        <title>Genome of Tripterygium wilfordii and identification of cytochrome P450 involved in triptolide biosynthesis.</title>
        <authorList>
            <person name="Tu L."/>
            <person name="Su P."/>
            <person name="Zhang Z."/>
            <person name="Gao L."/>
            <person name="Wang J."/>
            <person name="Hu T."/>
            <person name="Zhou J."/>
            <person name="Zhang Y."/>
            <person name="Zhao Y."/>
            <person name="Liu Y."/>
            <person name="Song Y."/>
            <person name="Tong Y."/>
            <person name="Lu Y."/>
            <person name="Yang J."/>
            <person name="Xu C."/>
            <person name="Jia M."/>
            <person name="Peters R.J."/>
            <person name="Huang L."/>
            <person name="Gao W."/>
        </authorList>
    </citation>
    <scope>NUCLEOTIDE SEQUENCE [LARGE SCALE GENOMIC DNA]</scope>
    <source>
        <strain evidence="2">cv. XIE 37</strain>
        <tissue evidence="1">Leaf</tissue>
    </source>
</reference>
<evidence type="ECO:0000313" key="2">
    <source>
        <dbReference type="Proteomes" id="UP000593562"/>
    </source>
</evidence>